<keyword evidence="1" id="KW-0812">Transmembrane</keyword>
<evidence type="ECO:0000256" key="1">
    <source>
        <dbReference type="SAM" id="Phobius"/>
    </source>
</evidence>
<name>A0ABY3EH62_9BURK</name>
<sequence length="188" mass="20327">MYGWKPALGVVAGVAAVGGLSLAGATSLWTKCYDPSLMASWVQAVGSIGAILGAFAVSQTQLRHERSKAADETAERIAVGEREADNLFRDAALYLHCVLQVAKQAYPTGGRFVDERVFDEILSRITLLRQATLSERTLEMLVGTRVGVVVATELIRRHAGYSNIPLEVLDELERLAGDARGRMLGKDV</sequence>
<dbReference type="Proteomes" id="UP000318943">
    <property type="component" value="Unassembled WGS sequence"/>
</dbReference>
<comment type="caution">
    <text evidence="2">The sequence shown here is derived from an EMBL/GenBank/DDBJ whole genome shotgun (WGS) entry which is preliminary data.</text>
</comment>
<dbReference type="EMBL" id="VCIZ01000018">
    <property type="protein sequence ID" value="TSP10043.1"/>
    <property type="molecule type" value="Genomic_DNA"/>
</dbReference>
<evidence type="ECO:0000313" key="2">
    <source>
        <dbReference type="EMBL" id="TSP10043.1"/>
    </source>
</evidence>
<accession>A0ABY3EH62</accession>
<gene>
    <name evidence="2" type="ORF">FGG12_24010</name>
</gene>
<proteinExistence type="predicted"/>
<evidence type="ECO:0000313" key="3">
    <source>
        <dbReference type="Proteomes" id="UP000318943"/>
    </source>
</evidence>
<keyword evidence="3" id="KW-1185">Reference proteome</keyword>
<dbReference type="RefSeq" id="WP_144201732.1">
    <property type="nucleotide sequence ID" value="NZ_VCIZ01000018.1"/>
</dbReference>
<reference evidence="2 3" key="1">
    <citation type="submission" date="2019-05" db="EMBL/GenBank/DDBJ databases">
        <title>Whole genome sequence analysis of Cupriavidus campinensis S14E4C strain.</title>
        <authorList>
            <person name="Abbaszade G."/>
            <person name="Szabo A."/>
            <person name="Toumi M."/>
            <person name="Toth E."/>
        </authorList>
    </citation>
    <scope>NUCLEOTIDE SEQUENCE [LARGE SCALE GENOMIC DNA]</scope>
    <source>
        <strain evidence="2 3">S14E4C</strain>
    </source>
</reference>
<keyword evidence="1" id="KW-0472">Membrane</keyword>
<protein>
    <submittedName>
        <fullName evidence="2">Uncharacterized protein</fullName>
    </submittedName>
</protein>
<feature type="transmembrane region" description="Helical" evidence="1">
    <location>
        <begin position="39"/>
        <end position="58"/>
    </location>
</feature>
<organism evidence="2 3">
    <name type="scientific">Cupriavidus campinensis</name>
    <dbReference type="NCBI Taxonomy" id="151783"/>
    <lineage>
        <taxon>Bacteria</taxon>
        <taxon>Pseudomonadati</taxon>
        <taxon>Pseudomonadota</taxon>
        <taxon>Betaproteobacteria</taxon>
        <taxon>Burkholderiales</taxon>
        <taxon>Burkholderiaceae</taxon>
        <taxon>Cupriavidus</taxon>
    </lineage>
</organism>
<keyword evidence="1" id="KW-1133">Transmembrane helix</keyword>